<sequence length="437" mass="49328">MASHTSADVYLCCVKQDEELCKFLCTKLTDEGFTVCQNYLAKGLERGQALLEAKAVLVVLSSDATSSKSLSDEVCLAYISDKPIFPVTAEDYKSLESALNFSMKLIIAKLNWSFFPVDDGGSFKDDNVIVLISSVKKALSHNRKEYHSQRTSTEVPTSLVHELTTTDSKEASIVPPTFNAWRERVRLSKKEKNINLADFWESNFPDKAEVPWQDFRAIFIETYKERILAQIPEDKMSWVLNLIYGEILQLKKTFTKKDYINFCGGSNELQGDPNRFYHRLMDYARGKIAMAGVFNMDSTLRLTAINNLGQFKTVAVLSSLQSLLSDKDANTRAVAAIALGKTETRNHRVIKKLIKTLKDDDRMVREAACLSLGHLKSTEAIPHVVNVWRNDIISNVRSAALTALRLMDSPEAKEAIRVTQVLDEEVEQLKRSMVMRH</sequence>
<name>A0A9Q1HFG0_HOLLE</name>
<evidence type="ECO:0008006" key="3">
    <source>
        <dbReference type="Google" id="ProtNLM"/>
    </source>
</evidence>
<proteinExistence type="predicted"/>
<dbReference type="SUPFAM" id="SSF48371">
    <property type="entry name" value="ARM repeat"/>
    <property type="match status" value="1"/>
</dbReference>
<gene>
    <name evidence="1" type="ORF">HOLleu_11259</name>
</gene>
<dbReference type="GO" id="GO:0016491">
    <property type="term" value="F:oxidoreductase activity"/>
    <property type="evidence" value="ECO:0007669"/>
    <property type="project" value="TreeGrafter"/>
</dbReference>
<dbReference type="InterPro" id="IPR004155">
    <property type="entry name" value="PBS_lyase_HEAT"/>
</dbReference>
<organism evidence="1 2">
    <name type="scientific">Holothuria leucospilota</name>
    <name type="common">Black long sea cucumber</name>
    <name type="synonym">Mertensiothuria leucospilota</name>
    <dbReference type="NCBI Taxonomy" id="206669"/>
    <lineage>
        <taxon>Eukaryota</taxon>
        <taxon>Metazoa</taxon>
        <taxon>Echinodermata</taxon>
        <taxon>Eleutherozoa</taxon>
        <taxon>Echinozoa</taxon>
        <taxon>Holothuroidea</taxon>
        <taxon>Aspidochirotacea</taxon>
        <taxon>Aspidochirotida</taxon>
        <taxon>Holothuriidae</taxon>
        <taxon>Holothuria</taxon>
    </lineage>
</organism>
<dbReference type="PANTHER" id="PTHR12697:SF15">
    <property type="entry name" value="TIR DOMAIN-CONTAINING PROTEIN"/>
    <property type="match status" value="1"/>
</dbReference>
<evidence type="ECO:0000313" key="2">
    <source>
        <dbReference type="Proteomes" id="UP001152320"/>
    </source>
</evidence>
<accession>A0A9Q1HFG0</accession>
<dbReference type="EMBL" id="JAIZAY010000004">
    <property type="protein sequence ID" value="KAJ8043935.1"/>
    <property type="molecule type" value="Genomic_DNA"/>
</dbReference>
<protein>
    <recommendedName>
        <fullName evidence="3">TIR domain-containing protein</fullName>
    </recommendedName>
</protein>
<dbReference type="Proteomes" id="UP001152320">
    <property type="component" value="Chromosome 4"/>
</dbReference>
<dbReference type="Pfam" id="PF13646">
    <property type="entry name" value="HEAT_2"/>
    <property type="match status" value="1"/>
</dbReference>
<dbReference type="Gene3D" id="1.25.10.10">
    <property type="entry name" value="Leucine-rich Repeat Variant"/>
    <property type="match status" value="1"/>
</dbReference>
<dbReference type="SMART" id="SM00567">
    <property type="entry name" value="EZ_HEAT"/>
    <property type="match status" value="3"/>
</dbReference>
<keyword evidence="2" id="KW-1185">Reference proteome</keyword>
<dbReference type="InterPro" id="IPR016024">
    <property type="entry name" value="ARM-type_fold"/>
</dbReference>
<dbReference type="InterPro" id="IPR035897">
    <property type="entry name" value="Toll_tir_struct_dom_sf"/>
</dbReference>
<dbReference type="AlphaFoldDB" id="A0A9Q1HFG0"/>
<dbReference type="SUPFAM" id="SSF52200">
    <property type="entry name" value="Toll/Interleukin receptor TIR domain"/>
    <property type="match status" value="1"/>
</dbReference>
<comment type="caution">
    <text evidence="1">The sequence shown here is derived from an EMBL/GenBank/DDBJ whole genome shotgun (WGS) entry which is preliminary data.</text>
</comment>
<dbReference type="InterPro" id="IPR011989">
    <property type="entry name" value="ARM-like"/>
</dbReference>
<dbReference type="OrthoDB" id="427509at2759"/>
<dbReference type="PANTHER" id="PTHR12697">
    <property type="entry name" value="PBS LYASE HEAT-LIKE PROTEIN"/>
    <property type="match status" value="1"/>
</dbReference>
<reference evidence="1" key="1">
    <citation type="submission" date="2021-10" db="EMBL/GenBank/DDBJ databases">
        <title>Tropical sea cucumber genome reveals ecological adaptation and Cuvierian tubules defense mechanism.</title>
        <authorList>
            <person name="Chen T."/>
        </authorList>
    </citation>
    <scope>NUCLEOTIDE SEQUENCE</scope>
    <source>
        <strain evidence="1">Nanhai2018</strain>
        <tissue evidence="1">Muscle</tissue>
    </source>
</reference>
<evidence type="ECO:0000313" key="1">
    <source>
        <dbReference type="EMBL" id="KAJ8043935.1"/>
    </source>
</evidence>